<organism evidence="2 3">
    <name type="scientific">Aureimonas flava</name>
    <dbReference type="NCBI Taxonomy" id="2320271"/>
    <lineage>
        <taxon>Bacteria</taxon>
        <taxon>Pseudomonadati</taxon>
        <taxon>Pseudomonadota</taxon>
        <taxon>Alphaproteobacteria</taxon>
        <taxon>Hyphomicrobiales</taxon>
        <taxon>Aurantimonadaceae</taxon>
        <taxon>Aureimonas</taxon>
    </lineage>
</organism>
<protein>
    <recommendedName>
        <fullName evidence="4">Calcium-binding protein</fullName>
    </recommendedName>
</protein>
<evidence type="ECO:0008006" key="4">
    <source>
        <dbReference type="Google" id="ProtNLM"/>
    </source>
</evidence>
<dbReference type="EMBL" id="QYRN01000002">
    <property type="protein sequence ID" value="RIY02711.1"/>
    <property type="molecule type" value="Genomic_DNA"/>
</dbReference>
<proteinExistence type="predicted"/>
<sequence length="376" mass="36070">MAEIYTYSMNASYGSMTPDASDHINSVLADLGLDGTAGDVSGAAPSTADAVGTLNDLTARPDTDAATSGTDASTDQAGSILTGSGAGTGDHAASAALTPEPTAEPVAASVPHATDLDAGTVSASAADLGTDTATATAATGADSLSGSHAAGSDALGGLGTDTLWGSDGTTHDLSGLAPVPAGTDTMHAAGGMDTIYGGNATIYASGHSTTLGTDTVLAGGEATTMDGSASAQPLQADGSTSFADLPGGSGSDTILLHDGAGSAIAATGDDAHAAAYSAYDGFGGDAANASVLAYGSPDSVIGGDGSDHFALLGYDGYGTGTGDDGTAYHDPYLADGQVTHSDAGTFVSYADGYDPGYSGTDQLPFEDTVMASGSAG</sequence>
<comment type="caution">
    <text evidence="2">The sequence shown here is derived from an EMBL/GenBank/DDBJ whole genome shotgun (WGS) entry which is preliminary data.</text>
</comment>
<evidence type="ECO:0000313" key="2">
    <source>
        <dbReference type="EMBL" id="RIY02711.1"/>
    </source>
</evidence>
<feature type="compositionally biased region" description="Low complexity" evidence="1">
    <location>
        <begin position="64"/>
        <end position="77"/>
    </location>
</feature>
<dbReference type="RefSeq" id="WP_119538788.1">
    <property type="nucleotide sequence ID" value="NZ_QYRN01000002.1"/>
</dbReference>
<dbReference type="Proteomes" id="UP000265750">
    <property type="component" value="Unassembled WGS sequence"/>
</dbReference>
<evidence type="ECO:0000256" key="1">
    <source>
        <dbReference type="SAM" id="MobiDB-lite"/>
    </source>
</evidence>
<dbReference type="AlphaFoldDB" id="A0A3A1WVJ9"/>
<feature type="region of interest" description="Disordered" evidence="1">
    <location>
        <begin position="59"/>
        <end position="107"/>
    </location>
</feature>
<evidence type="ECO:0000313" key="3">
    <source>
        <dbReference type="Proteomes" id="UP000265750"/>
    </source>
</evidence>
<accession>A0A3A1WVJ9</accession>
<reference evidence="3" key="1">
    <citation type="submission" date="2018-09" db="EMBL/GenBank/DDBJ databases">
        <authorList>
            <person name="Tuo L."/>
        </authorList>
    </citation>
    <scope>NUCLEOTIDE SEQUENCE [LARGE SCALE GENOMIC DNA]</scope>
    <source>
        <strain evidence="3">M2BS4Y-1</strain>
    </source>
</reference>
<name>A0A3A1WVJ9_9HYPH</name>
<dbReference type="OrthoDB" id="7904849at2"/>
<keyword evidence="3" id="KW-1185">Reference proteome</keyword>
<gene>
    <name evidence="2" type="ORF">D3218_04980</name>
</gene>